<evidence type="ECO:0000313" key="2">
    <source>
        <dbReference type="EMBL" id="PJB83228.1"/>
    </source>
</evidence>
<comment type="caution">
    <text evidence="2">The sequence shown here is derived from an EMBL/GenBank/DDBJ whole genome shotgun (WGS) entry which is preliminary data.</text>
</comment>
<dbReference type="Proteomes" id="UP000229236">
    <property type="component" value="Unassembled WGS sequence"/>
</dbReference>
<dbReference type="AlphaFoldDB" id="A0A2M8D7W3"/>
<evidence type="ECO:0008006" key="4">
    <source>
        <dbReference type="Google" id="ProtNLM"/>
    </source>
</evidence>
<proteinExistence type="predicted"/>
<organism evidence="2 3">
    <name type="scientific">Candidatus Yonathbacteria bacterium CG_4_9_14_0_8_um_filter_46_47</name>
    <dbReference type="NCBI Taxonomy" id="1975106"/>
    <lineage>
        <taxon>Bacteria</taxon>
        <taxon>Candidatus Yonathiibacteriota</taxon>
    </lineage>
</organism>
<dbReference type="EMBL" id="PFTM01000037">
    <property type="protein sequence ID" value="PJB83228.1"/>
    <property type="molecule type" value="Genomic_DNA"/>
</dbReference>
<name>A0A2M8D7W3_9BACT</name>
<sequence>MERVRGRSKRILPICSIFDCMRRYMGRKKGFTLIEMLIYIVFLSAASVVAVTSLFTIVRAVAEIRLAQDINDSATAVLGRTMREIRDAYGIDAIQSAFGTNPGRLVLLTKDDMGNNVARDFFVENGAIKLKEDGVDQGSLISQNVTVDNLVFTNITTANSQGVKITMQISGVRGNLSKTGSYDATAILRGEY</sequence>
<keyword evidence="1" id="KW-1133">Transmembrane helix</keyword>
<evidence type="ECO:0000256" key="1">
    <source>
        <dbReference type="SAM" id="Phobius"/>
    </source>
</evidence>
<protein>
    <recommendedName>
        <fullName evidence="4">Prepilin-type N-terminal cleavage/methylation domain-containing protein</fullName>
    </recommendedName>
</protein>
<accession>A0A2M8D7W3</accession>
<keyword evidence="1" id="KW-0812">Transmembrane</keyword>
<evidence type="ECO:0000313" key="3">
    <source>
        <dbReference type="Proteomes" id="UP000229236"/>
    </source>
</evidence>
<keyword evidence="1" id="KW-0472">Membrane</keyword>
<reference evidence="3" key="1">
    <citation type="submission" date="2017-09" db="EMBL/GenBank/DDBJ databases">
        <title>Depth-based differentiation of microbial function through sediment-hosted aquifers and enrichment of novel symbionts in the deep terrestrial subsurface.</title>
        <authorList>
            <person name="Probst A.J."/>
            <person name="Ladd B."/>
            <person name="Jarett J.K."/>
            <person name="Geller-Mcgrath D.E."/>
            <person name="Sieber C.M.K."/>
            <person name="Emerson J.B."/>
            <person name="Anantharaman K."/>
            <person name="Thomas B.C."/>
            <person name="Malmstrom R."/>
            <person name="Stieglmeier M."/>
            <person name="Klingl A."/>
            <person name="Woyke T."/>
            <person name="Ryan C.M."/>
            <person name="Banfield J.F."/>
        </authorList>
    </citation>
    <scope>NUCLEOTIDE SEQUENCE [LARGE SCALE GENOMIC DNA]</scope>
</reference>
<dbReference type="Pfam" id="PF07963">
    <property type="entry name" value="N_methyl"/>
    <property type="match status" value="1"/>
</dbReference>
<gene>
    <name evidence="2" type="ORF">CO088_01925</name>
</gene>
<feature type="transmembrane region" description="Helical" evidence="1">
    <location>
        <begin position="31"/>
        <end position="58"/>
    </location>
</feature>
<dbReference type="InterPro" id="IPR012902">
    <property type="entry name" value="N_methyl_site"/>
</dbReference>